<protein>
    <submittedName>
        <fullName evidence="2">Uncharacterized protein</fullName>
    </submittedName>
</protein>
<proteinExistence type="predicted"/>
<evidence type="ECO:0000256" key="1">
    <source>
        <dbReference type="SAM" id="Coils"/>
    </source>
</evidence>
<sequence>MSSDDSGVDETGVDRMDVRIVQHMTLGALPHSDAVQALLASDGDVLEACARVVPREDPHFSDRLTAAAEAASAEADVDDALDVASPLGAAGSMQNKLRENNLSAGGDIDGVDAFDARRASRRASDLLRRASLADDEDEEEAADVPQIYARWGGNGKSDPNTRKTWTQEALETYFDKYDDVPSGPDFEAGGGSARVASELRKIKKRRDRAQKRRAGEQRLQALRQAGGIYSGPNAQFPTDGNGVITKVKREDWEAGGGDPKVFKSESQRWRTWHHASERTVDLREAPTATGRVPNAFVSPGRNYFYF</sequence>
<dbReference type="AlphaFoldDB" id="A0A8J2X016"/>
<accession>A0A8J2X016</accession>
<evidence type="ECO:0000313" key="3">
    <source>
        <dbReference type="Proteomes" id="UP000789595"/>
    </source>
</evidence>
<organism evidence="2 3">
    <name type="scientific">Pelagomonas calceolata</name>
    <dbReference type="NCBI Taxonomy" id="35677"/>
    <lineage>
        <taxon>Eukaryota</taxon>
        <taxon>Sar</taxon>
        <taxon>Stramenopiles</taxon>
        <taxon>Ochrophyta</taxon>
        <taxon>Pelagophyceae</taxon>
        <taxon>Pelagomonadales</taxon>
        <taxon>Pelagomonadaceae</taxon>
        <taxon>Pelagomonas</taxon>
    </lineage>
</organism>
<gene>
    <name evidence="2" type="ORF">PECAL_4P17850</name>
</gene>
<dbReference type="EMBL" id="CAKKNE010000004">
    <property type="protein sequence ID" value="CAH0374499.1"/>
    <property type="molecule type" value="Genomic_DNA"/>
</dbReference>
<keyword evidence="3" id="KW-1185">Reference proteome</keyword>
<keyword evidence="1" id="KW-0175">Coiled coil</keyword>
<dbReference type="Proteomes" id="UP000789595">
    <property type="component" value="Unassembled WGS sequence"/>
</dbReference>
<feature type="coiled-coil region" evidence="1">
    <location>
        <begin position="192"/>
        <end position="219"/>
    </location>
</feature>
<comment type="caution">
    <text evidence="2">The sequence shown here is derived from an EMBL/GenBank/DDBJ whole genome shotgun (WGS) entry which is preliminary data.</text>
</comment>
<name>A0A8J2X016_9STRA</name>
<reference evidence="2" key="1">
    <citation type="submission" date="2021-11" db="EMBL/GenBank/DDBJ databases">
        <authorList>
            <consortium name="Genoscope - CEA"/>
            <person name="William W."/>
        </authorList>
    </citation>
    <scope>NUCLEOTIDE SEQUENCE</scope>
</reference>
<evidence type="ECO:0000313" key="2">
    <source>
        <dbReference type="EMBL" id="CAH0374499.1"/>
    </source>
</evidence>